<gene>
    <name evidence="2" type="ORF">DVS28_a0480</name>
</gene>
<dbReference type="KEGG" id="euz:DVS28_a0480"/>
<dbReference type="OrthoDB" id="9850304at2"/>
<dbReference type="RefSeq" id="WP_114590029.1">
    <property type="nucleotide sequence ID" value="NZ_CP031165.1"/>
</dbReference>
<dbReference type="Proteomes" id="UP000264006">
    <property type="component" value="Chromosome"/>
</dbReference>
<organism evidence="2 3">
    <name type="scientific">Euzebya pacifica</name>
    <dbReference type="NCBI Taxonomy" id="1608957"/>
    <lineage>
        <taxon>Bacteria</taxon>
        <taxon>Bacillati</taxon>
        <taxon>Actinomycetota</taxon>
        <taxon>Nitriliruptoria</taxon>
        <taxon>Euzebyales</taxon>
    </lineage>
</organism>
<reference evidence="2 3" key="1">
    <citation type="submission" date="2018-09" db="EMBL/GenBank/DDBJ databases">
        <title>Complete genome sequence of Euzebya sp. DY32-46 isolated from seawater of Pacific Ocean.</title>
        <authorList>
            <person name="Xu L."/>
            <person name="Wu Y.-H."/>
            <person name="Xu X.-W."/>
        </authorList>
    </citation>
    <scope>NUCLEOTIDE SEQUENCE [LARGE SCALE GENOMIC DNA]</scope>
    <source>
        <strain evidence="2 3">DY32-46</strain>
    </source>
</reference>
<keyword evidence="1" id="KW-0472">Membrane</keyword>
<evidence type="ECO:0000313" key="3">
    <source>
        <dbReference type="Proteomes" id="UP000264006"/>
    </source>
</evidence>
<feature type="transmembrane region" description="Helical" evidence="1">
    <location>
        <begin position="37"/>
        <end position="58"/>
    </location>
</feature>
<proteinExistence type="predicted"/>
<protein>
    <submittedName>
        <fullName evidence="2">Uncharacterized protein</fullName>
    </submittedName>
</protein>
<sequence>MPELTDLLHGSTSQDDPSFDVEDVRARVSARARRRTLVGGGVMAGVVVLVTLAVGVGMRSTPPEVTGLGDASPARQGDSRTFAGVELQVVRDASADAESLVGHATLAGGGAVGVRLDGTAVSVTFECGKFGLIEIREADTTDGPRLPIGALGEAAGQEARRTGCVASPPQGTPDRSIYGAPSAEARAVGYVDHVGADLVAEMEIAGVDACCAAVPTEEQLFDPTPSDASTFQAAAGRIEWGAVIDGRPLTFTADTLAWYPSALDPVRSLELAGGQVAASGAGPDMIALSCGWPETMQFALEPGDLGRVNQLLTTIGCTPSVPPTLRPSAALTTLLDGLGVEVTATVPEPPIARAAVTLWDGVQLLVRSGDLDEIGLPPEVRENATDPSAPLARIAGAGGMYGAVLQCGTIFHAIHADGEDGVDAAADLAQAMADHEDCGLDVAFGARAEVPTEPAVVDPDRTDPATVRDITTAVQLLETVEANGLLLGERVVDDTSTSVTYTPPGAGMSAVWVSVAHEGVDPGWVVDGDTELVPLADGEAAVLPDSGMLAFGCEQASVTTTGPGAGGSDLESVAQFAIAAGCQPRPPGVPTSFTADDGSVLERWQSIREARVGAAIDRLGLVQCCGEPSHGGSGASTGFEWDGGPEVYVQAGPLRFTGPVPEPLTGVEVAVAGGVGRYVEADGLPTTAFDCGDTGYSLMLDSTDPDVHVAAAELLVSALACTPTTG</sequence>
<keyword evidence="3" id="KW-1185">Reference proteome</keyword>
<accession>A0A346XSJ0</accession>
<keyword evidence="1" id="KW-0812">Transmembrane</keyword>
<dbReference type="EMBL" id="CP031165">
    <property type="protein sequence ID" value="AXV05187.1"/>
    <property type="molecule type" value="Genomic_DNA"/>
</dbReference>
<evidence type="ECO:0000256" key="1">
    <source>
        <dbReference type="SAM" id="Phobius"/>
    </source>
</evidence>
<name>A0A346XSJ0_9ACTN</name>
<evidence type="ECO:0000313" key="2">
    <source>
        <dbReference type="EMBL" id="AXV05187.1"/>
    </source>
</evidence>
<keyword evidence="1" id="KW-1133">Transmembrane helix</keyword>
<dbReference type="AlphaFoldDB" id="A0A346XSJ0"/>